<keyword evidence="5" id="KW-0460">Magnesium</keyword>
<feature type="domain" description="Glutathionylspermidine synthase pre-ATP-grasp-like" evidence="6">
    <location>
        <begin position="39"/>
        <end position="413"/>
    </location>
</feature>
<keyword evidence="3" id="KW-0547">Nucleotide-binding</keyword>
<dbReference type="RefSeq" id="WP_071617074.1">
    <property type="nucleotide sequence ID" value="NZ_MINN01000055.1"/>
</dbReference>
<dbReference type="GO" id="GO:0046872">
    <property type="term" value="F:metal ion binding"/>
    <property type="evidence" value="ECO:0007669"/>
    <property type="project" value="UniProtKB-KW"/>
</dbReference>
<dbReference type="GO" id="GO:0005524">
    <property type="term" value="F:ATP binding"/>
    <property type="evidence" value="ECO:0007669"/>
    <property type="project" value="UniProtKB-KW"/>
</dbReference>
<protein>
    <submittedName>
        <fullName evidence="7">Glutathionylspermidine synthase</fullName>
    </submittedName>
</protein>
<evidence type="ECO:0000313" key="7">
    <source>
        <dbReference type="EMBL" id="OIU72959.1"/>
    </source>
</evidence>
<dbReference type="InterPro" id="IPR005494">
    <property type="entry name" value="GSPS_pre-ATP-grasp-like_dom"/>
</dbReference>
<proteinExistence type="predicted"/>
<dbReference type="SUPFAM" id="SSF52440">
    <property type="entry name" value="PreATP-grasp domain"/>
    <property type="match status" value="1"/>
</dbReference>
<name>A0A1J6WYQ4_9BACI</name>
<evidence type="ECO:0000313" key="8">
    <source>
        <dbReference type="Proteomes" id="UP000182062"/>
    </source>
</evidence>
<evidence type="ECO:0000256" key="3">
    <source>
        <dbReference type="ARBA" id="ARBA00022741"/>
    </source>
</evidence>
<dbReference type="SUPFAM" id="SSF56059">
    <property type="entry name" value="Glutathione synthetase ATP-binding domain-like"/>
    <property type="match status" value="1"/>
</dbReference>
<accession>A0A1J6WYQ4</accession>
<dbReference type="Proteomes" id="UP000182062">
    <property type="component" value="Unassembled WGS sequence"/>
</dbReference>
<organism evidence="7 8">
    <name type="scientific">Rossellomorea aquimaris</name>
    <dbReference type="NCBI Taxonomy" id="189382"/>
    <lineage>
        <taxon>Bacteria</taxon>
        <taxon>Bacillati</taxon>
        <taxon>Bacillota</taxon>
        <taxon>Bacilli</taxon>
        <taxon>Bacillales</taxon>
        <taxon>Bacillaceae</taxon>
        <taxon>Rossellomorea</taxon>
    </lineage>
</organism>
<comment type="caution">
    <text evidence="7">The sequence shown here is derived from an EMBL/GenBank/DDBJ whole genome shotgun (WGS) entry which is preliminary data.</text>
</comment>
<keyword evidence="2" id="KW-0479">Metal-binding</keyword>
<evidence type="ECO:0000256" key="5">
    <source>
        <dbReference type="ARBA" id="ARBA00022842"/>
    </source>
</evidence>
<evidence type="ECO:0000256" key="2">
    <source>
        <dbReference type="ARBA" id="ARBA00022723"/>
    </source>
</evidence>
<sequence>MDSTHRREQRADFYEGIPDFWHDLFGMEYALFDIKKEPMAMIEAVRDASEKAYHVFVKTAGLLRELGDESLLELGFPEESLPYIRTKSIPQECIVGRFDFVAGEDGRLKLLEFNSDTPTFIKELYHVNGRVCDHFSLDDPNAGLEERLGLELRRALLASWRSLGRDGSPKIVFSSHSDHEEDYLTTRYLQSLADVPSEFVSLDQLQVRTGREAGLYTPSGERIDVLYRPTYPIEHLVEDVDPDTGEKSGLDLIKLVLDGKLAVLNPPSAFLMQSKGVQALIWGLHESGSDFFTEEEHEWISAFFLPTYLDPDVFESSGATYVQKPAFGREGDTVKIIEASGRVVLQDPKETYKETLPVYQEYIELPRHDIRTDSGVVEASLMVGSFVINGTAGAVGFRAGNAITDNESYFLPIGIGEDKKESNPCKS</sequence>
<dbReference type="Gene3D" id="3.30.1490.330">
    <property type="match status" value="1"/>
</dbReference>
<dbReference type="EMBL" id="MINN01000055">
    <property type="protein sequence ID" value="OIU72959.1"/>
    <property type="molecule type" value="Genomic_DNA"/>
</dbReference>
<dbReference type="Pfam" id="PF03738">
    <property type="entry name" value="GSP_synth"/>
    <property type="match status" value="1"/>
</dbReference>
<dbReference type="AlphaFoldDB" id="A0A1J6WYQ4"/>
<reference evidence="7 8" key="1">
    <citation type="submission" date="2016-09" db="EMBL/GenBank/DDBJ databases">
        <title>Bacillus aquimaris SAMM genome sequence reveals colonization and biosurfactant production capacities.</title>
        <authorList>
            <person name="Waghmode S.R."/>
            <person name="Suryavanshi M.V."/>
        </authorList>
    </citation>
    <scope>NUCLEOTIDE SEQUENCE [LARGE SCALE GENOMIC DNA]</scope>
    <source>
        <strain evidence="7 8">SAMM</strain>
    </source>
</reference>
<evidence type="ECO:0000259" key="6">
    <source>
        <dbReference type="Pfam" id="PF03738"/>
    </source>
</evidence>
<evidence type="ECO:0000256" key="1">
    <source>
        <dbReference type="ARBA" id="ARBA00022598"/>
    </source>
</evidence>
<gene>
    <name evidence="7" type="ORF">BHE18_21845</name>
</gene>
<keyword evidence="4" id="KW-0067">ATP-binding</keyword>
<dbReference type="InterPro" id="IPR016185">
    <property type="entry name" value="PreATP-grasp_dom_sf"/>
</dbReference>
<keyword evidence="8" id="KW-1185">Reference proteome</keyword>
<evidence type="ECO:0000256" key="4">
    <source>
        <dbReference type="ARBA" id="ARBA00022840"/>
    </source>
</evidence>
<keyword evidence="1" id="KW-0436">Ligase</keyword>
<dbReference type="GO" id="GO:0016874">
    <property type="term" value="F:ligase activity"/>
    <property type="evidence" value="ECO:0007669"/>
    <property type="project" value="UniProtKB-KW"/>
</dbReference>